<dbReference type="NCBIfam" id="TIGR01486">
    <property type="entry name" value="HAD-SF-IIB-MPGP"/>
    <property type="match status" value="1"/>
</dbReference>
<accession>A0A831A493</accession>
<organism evidence="4 5">
    <name type="scientific">Erwinia amylovora NBRC 12687 = CFBP 1232</name>
    <dbReference type="NCBI Taxonomy" id="1219359"/>
    <lineage>
        <taxon>Bacteria</taxon>
        <taxon>Pseudomonadati</taxon>
        <taxon>Pseudomonadota</taxon>
        <taxon>Gammaproteobacteria</taxon>
        <taxon>Enterobacterales</taxon>
        <taxon>Erwiniaceae</taxon>
        <taxon>Erwinia</taxon>
    </lineage>
</organism>
<dbReference type="RefSeq" id="WP_004157152.1">
    <property type="nucleotide sequence ID" value="NZ_BAYW01000002.1"/>
</dbReference>
<dbReference type="SUPFAM" id="SSF56784">
    <property type="entry name" value="HAD-like"/>
    <property type="match status" value="1"/>
</dbReference>
<evidence type="ECO:0000313" key="5">
    <source>
        <dbReference type="Proteomes" id="UP000013111"/>
    </source>
</evidence>
<gene>
    <name evidence="4" type="ORF">BN437_1538</name>
</gene>
<sequence>MPTLQDPLIIVTDLDGSLLDHHTYSWQPAETWLKRLRAHQIPLVICSSKTAAEIVPLQQKLGISDEPFIAENGAVIQWKSADSATAIKEYGEIDYAMLCRRLLLLKQEFGFKFTGFSDVSQQQVADWTGLTPHNAALAKTREASESIIWRDSTEKFALFQQQLATQGLTLVEGGRFWHVMRSGCGKAEALHLLLQNRGQESRPITIGLGDGPNDAAMLDAVDYAVVIKGYSKHPIVLQRHDKNHVYHTAHFGPQGWSDGLDHFITH</sequence>
<keyword evidence="2 4" id="KW-0378">Hydrolase</keyword>
<dbReference type="EMBL" id="CAPB01000011">
    <property type="protein sequence ID" value="CCO93473.1"/>
    <property type="molecule type" value="Genomic_DNA"/>
</dbReference>
<dbReference type="GO" id="GO:0050531">
    <property type="term" value="F:mannosyl-3-phosphoglycerate phosphatase activity"/>
    <property type="evidence" value="ECO:0007669"/>
    <property type="project" value="UniProtKB-EC"/>
</dbReference>
<evidence type="ECO:0000256" key="3">
    <source>
        <dbReference type="ARBA" id="ARBA00022842"/>
    </source>
</evidence>
<dbReference type="InterPro" id="IPR036412">
    <property type="entry name" value="HAD-like_sf"/>
</dbReference>
<dbReference type="Proteomes" id="UP000013111">
    <property type="component" value="Unassembled WGS sequence"/>
</dbReference>
<reference evidence="4 5" key="2">
    <citation type="submission" date="2013-04" db="EMBL/GenBank/DDBJ databases">
        <title>Comparative genomics of 12 strains of Erwinia amylovora identifies a pan-genome with a large conserved core and provides insights into host specificity.</title>
        <authorList>
            <person name="Mann R.A."/>
            <person name="Smits T.H.M."/>
            <person name="Buehlmann A."/>
            <person name="Blom J."/>
            <person name="Goesmann A."/>
            <person name="Frey J.E."/>
            <person name="Plummer K.M."/>
            <person name="Beer S.V."/>
            <person name="Luck J."/>
            <person name="Duffy B."/>
            <person name="Rodoni B."/>
        </authorList>
    </citation>
    <scope>NUCLEOTIDE SEQUENCE [LARGE SCALE GENOMIC DNA]</scope>
    <source>
        <strain evidence="5">CFBP 1232</strain>
    </source>
</reference>
<dbReference type="GO" id="GO:0000287">
    <property type="term" value="F:magnesium ion binding"/>
    <property type="evidence" value="ECO:0007669"/>
    <property type="project" value="TreeGrafter"/>
</dbReference>
<dbReference type="Gene3D" id="3.40.50.1000">
    <property type="entry name" value="HAD superfamily/HAD-like"/>
    <property type="match status" value="1"/>
</dbReference>
<dbReference type="SFLD" id="SFLDG01142">
    <property type="entry name" value="C2.B.2:_Mannosyl-3-phosphoglyc"/>
    <property type="match status" value="1"/>
</dbReference>
<evidence type="ECO:0000313" key="4">
    <source>
        <dbReference type="EMBL" id="CCO93473.1"/>
    </source>
</evidence>
<keyword evidence="1" id="KW-0479">Metal-binding</keyword>
<dbReference type="InterPro" id="IPR006379">
    <property type="entry name" value="HAD-SF_hydro_IIB"/>
</dbReference>
<dbReference type="Gene3D" id="3.30.980.20">
    <property type="entry name" value="Putative mannosyl-3-phosphoglycerate phosphatase, domain 2"/>
    <property type="match status" value="1"/>
</dbReference>
<evidence type="ECO:0000256" key="2">
    <source>
        <dbReference type="ARBA" id="ARBA00022801"/>
    </source>
</evidence>
<dbReference type="InterPro" id="IPR006381">
    <property type="entry name" value="HAD-SF-IIB-MPGP"/>
</dbReference>
<dbReference type="AlphaFoldDB" id="A0A831A493"/>
<protein>
    <submittedName>
        <fullName evidence="4">Mannosyl-3-phosphoglycerate phosphatase</fullName>
        <ecNumber evidence="4">3.1.3.70</ecNumber>
    </submittedName>
</protein>
<proteinExistence type="predicted"/>
<dbReference type="SFLD" id="SFLDG01140">
    <property type="entry name" value="C2.B:_Phosphomannomutase_and_P"/>
    <property type="match status" value="1"/>
</dbReference>
<dbReference type="InterPro" id="IPR023214">
    <property type="entry name" value="HAD_sf"/>
</dbReference>
<dbReference type="EC" id="3.1.3.70" evidence="4"/>
<evidence type="ECO:0000256" key="1">
    <source>
        <dbReference type="ARBA" id="ARBA00022723"/>
    </source>
</evidence>
<dbReference type="NCBIfam" id="TIGR01484">
    <property type="entry name" value="HAD-SF-IIB"/>
    <property type="match status" value="1"/>
</dbReference>
<dbReference type="SFLD" id="SFLDS00003">
    <property type="entry name" value="Haloacid_Dehalogenase"/>
    <property type="match status" value="1"/>
</dbReference>
<comment type="caution">
    <text evidence="4">The sequence shown here is derived from an EMBL/GenBank/DDBJ whole genome shotgun (WGS) entry which is preliminary data.</text>
</comment>
<keyword evidence="3" id="KW-0460">Magnesium</keyword>
<name>A0A831A493_ERWAM</name>
<dbReference type="GO" id="GO:0051479">
    <property type="term" value="P:mannosylglycerate biosynthetic process"/>
    <property type="evidence" value="ECO:0007669"/>
    <property type="project" value="InterPro"/>
</dbReference>
<dbReference type="Pfam" id="PF08282">
    <property type="entry name" value="Hydrolase_3"/>
    <property type="match status" value="1"/>
</dbReference>
<dbReference type="PANTHER" id="PTHR10000:SF8">
    <property type="entry name" value="HAD SUPERFAMILY HYDROLASE-LIKE, TYPE 3"/>
    <property type="match status" value="1"/>
</dbReference>
<reference evidence="4 5" key="1">
    <citation type="submission" date="2012-11" db="EMBL/GenBank/DDBJ databases">
        <authorList>
            <person name="Linke B."/>
        </authorList>
    </citation>
    <scope>NUCLEOTIDE SEQUENCE [LARGE SCALE GENOMIC DNA]</scope>
    <source>
        <strain evidence="5">CFBP 1232</strain>
    </source>
</reference>
<dbReference type="GO" id="GO:0005829">
    <property type="term" value="C:cytosol"/>
    <property type="evidence" value="ECO:0007669"/>
    <property type="project" value="TreeGrafter"/>
</dbReference>
<dbReference type="GeneID" id="97605781"/>
<dbReference type="PANTHER" id="PTHR10000">
    <property type="entry name" value="PHOSPHOSERINE PHOSPHATASE"/>
    <property type="match status" value="1"/>
</dbReference>
<dbReference type="NCBIfam" id="NF002976">
    <property type="entry name" value="PRK03669.1"/>
    <property type="match status" value="1"/>
</dbReference>